<keyword evidence="3" id="KW-1185">Reference proteome</keyword>
<gene>
    <name evidence="2" type="ORF">SCHPADRAFT_839095</name>
</gene>
<sequence length="426" mass="48943">MSIDWGNPFLNKTAGKHVSVGSVAATCLNLPPLYRYKLENIYLATVIPGPKEPSKTEIIDYIDVIVDMFVDSYEHGTYYSSTYLHPEGVLERSIILALVCDLPGARKCGGLASCMAKNMCHLCRMTRDEINVLDMQQPCWRPRDVQDQIRDAEHWRDLKGVGDREELFKKTGVRWSPFLRLPYWSPQDSIVIDGMHNLLLGLVQYHCRSLMGIDVSMQVQHENDDSDENEHSTLDAERVSKIRKRLDAGNIPRLTKREISMVQQSIQETTRPRTNKGPPLNLGEKGHGKLKADQWRSAIDFDIPVAIAKLCKNGSSSHRKLFYSTMLLAIAIRHATAHTISEYRIQRYTAFMLAYLKSVLEIDPFVRLRPNHHNALHLGHYLRLFGPMHGWWMFVFERIIGTLQRTNTNFKLGMKIIRVDFRELSN</sequence>
<dbReference type="Proteomes" id="UP000053477">
    <property type="component" value="Unassembled WGS sequence"/>
</dbReference>
<dbReference type="Pfam" id="PF02992">
    <property type="entry name" value="Transposase_21"/>
    <property type="match status" value="1"/>
</dbReference>
<reference evidence="2 3" key="1">
    <citation type="submission" date="2015-04" db="EMBL/GenBank/DDBJ databases">
        <title>Complete genome sequence of Schizopora paradoxa KUC8140, a cosmopolitan wood degrader in East Asia.</title>
        <authorList>
            <consortium name="DOE Joint Genome Institute"/>
            <person name="Min B."/>
            <person name="Park H."/>
            <person name="Jang Y."/>
            <person name="Kim J.-J."/>
            <person name="Kim K.H."/>
            <person name="Pangilinan J."/>
            <person name="Lipzen A."/>
            <person name="Riley R."/>
            <person name="Grigoriev I.V."/>
            <person name="Spatafora J.W."/>
            <person name="Choi I.-G."/>
        </authorList>
    </citation>
    <scope>NUCLEOTIDE SEQUENCE [LARGE SCALE GENOMIC DNA]</scope>
    <source>
        <strain evidence="2 3">KUC8140</strain>
    </source>
</reference>
<dbReference type="PANTHER" id="PTHR46579:SF1">
    <property type="entry name" value="F5_8 TYPE C DOMAIN-CONTAINING PROTEIN"/>
    <property type="match status" value="1"/>
</dbReference>
<dbReference type="InterPro" id="IPR004242">
    <property type="entry name" value="Transposase_21"/>
</dbReference>
<accession>A0A0H2R2U5</accession>
<evidence type="ECO:0000313" key="3">
    <source>
        <dbReference type="Proteomes" id="UP000053477"/>
    </source>
</evidence>
<name>A0A0H2R2U5_9AGAM</name>
<evidence type="ECO:0000313" key="2">
    <source>
        <dbReference type="EMBL" id="KLO05667.1"/>
    </source>
</evidence>
<evidence type="ECO:0008006" key="4">
    <source>
        <dbReference type="Google" id="ProtNLM"/>
    </source>
</evidence>
<proteinExistence type="predicted"/>
<organism evidence="2 3">
    <name type="scientific">Schizopora paradoxa</name>
    <dbReference type="NCBI Taxonomy" id="27342"/>
    <lineage>
        <taxon>Eukaryota</taxon>
        <taxon>Fungi</taxon>
        <taxon>Dikarya</taxon>
        <taxon>Basidiomycota</taxon>
        <taxon>Agaricomycotina</taxon>
        <taxon>Agaricomycetes</taxon>
        <taxon>Hymenochaetales</taxon>
        <taxon>Schizoporaceae</taxon>
        <taxon>Schizopora</taxon>
    </lineage>
</organism>
<evidence type="ECO:0000256" key="1">
    <source>
        <dbReference type="SAM" id="MobiDB-lite"/>
    </source>
</evidence>
<dbReference type="EMBL" id="KQ086279">
    <property type="protein sequence ID" value="KLO05667.1"/>
    <property type="molecule type" value="Genomic_DNA"/>
</dbReference>
<dbReference type="InParanoid" id="A0A0H2R2U5"/>
<dbReference type="AlphaFoldDB" id="A0A0H2R2U5"/>
<feature type="region of interest" description="Disordered" evidence="1">
    <location>
        <begin position="265"/>
        <end position="287"/>
    </location>
</feature>
<dbReference type="PANTHER" id="PTHR46579">
    <property type="entry name" value="F5/8 TYPE C DOMAIN-CONTAINING PROTEIN-RELATED"/>
    <property type="match status" value="1"/>
</dbReference>
<protein>
    <recommendedName>
        <fullName evidence="4">DUF4218 domain-containing protein</fullName>
    </recommendedName>
</protein>
<dbReference type="OrthoDB" id="3234349at2759"/>